<keyword evidence="2 3" id="KW-0119">Carbohydrate metabolism</keyword>
<evidence type="ECO:0000256" key="1">
    <source>
        <dbReference type="ARBA" id="ARBA00023239"/>
    </source>
</evidence>
<comment type="function">
    <text evidence="3">Specifically catalyzes the cleavage of the D-lactyl ether substituent of MurNAc 6-phosphate, producing GlcNAc 6-phosphate and D-lactate.</text>
</comment>
<dbReference type="InterPro" id="IPR005486">
    <property type="entry name" value="Glucokinase_regulatory_CS"/>
</dbReference>
<comment type="pathway">
    <text evidence="3">Amino-sugar metabolism; N-acetylmuramate degradation.</text>
</comment>
<dbReference type="EMBL" id="BAABAV010000001">
    <property type="protein sequence ID" value="GAA4269679.1"/>
    <property type="molecule type" value="Genomic_DNA"/>
</dbReference>
<protein>
    <recommendedName>
        <fullName evidence="3">N-acetylmuramic acid 6-phosphate etherase</fullName>
        <shortName evidence="3">MurNAc-6-P etherase</shortName>
        <ecNumber evidence="3">4.2.1.126</ecNumber>
    </recommendedName>
    <alternativeName>
        <fullName evidence="3">N-acetylmuramic acid 6-phosphate hydrolase</fullName>
    </alternativeName>
    <alternativeName>
        <fullName evidence="3">N-acetylmuramic acid 6-phosphate lyase</fullName>
    </alternativeName>
</protein>
<dbReference type="PANTHER" id="PTHR10088:SF4">
    <property type="entry name" value="GLUCOKINASE REGULATORY PROTEIN"/>
    <property type="match status" value="1"/>
</dbReference>
<gene>
    <name evidence="3 5" type="primary">murQ</name>
    <name evidence="5" type="ORF">GCM10022257_17800</name>
</gene>
<evidence type="ECO:0000259" key="4">
    <source>
        <dbReference type="PROSITE" id="PS51464"/>
    </source>
</evidence>
<feature type="active site" description="Proton donor" evidence="3">
    <location>
        <position position="81"/>
    </location>
</feature>
<dbReference type="Proteomes" id="UP001500027">
    <property type="component" value="Unassembled WGS sequence"/>
</dbReference>
<keyword evidence="1 3" id="KW-0456">Lyase</keyword>
<dbReference type="HAMAP" id="MF_00068">
    <property type="entry name" value="MurQ"/>
    <property type="match status" value="1"/>
</dbReference>
<dbReference type="EC" id="4.2.1.126" evidence="3"/>
<accession>A0ABP8EBT4</accession>
<dbReference type="NCBIfam" id="TIGR00274">
    <property type="entry name" value="N-acetylmuramic acid 6-phosphate etherase"/>
    <property type="match status" value="1"/>
</dbReference>
<comment type="catalytic activity">
    <reaction evidence="3">
        <text>N-acetyl-D-muramate 6-phosphate + H2O = N-acetyl-D-glucosamine 6-phosphate + (R)-lactate</text>
        <dbReference type="Rhea" id="RHEA:26410"/>
        <dbReference type="ChEBI" id="CHEBI:15377"/>
        <dbReference type="ChEBI" id="CHEBI:16004"/>
        <dbReference type="ChEBI" id="CHEBI:57513"/>
        <dbReference type="ChEBI" id="CHEBI:58722"/>
        <dbReference type="EC" id="4.2.1.126"/>
    </reaction>
</comment>
<dbReference type="SUPFAM" id="SSF53697">
    <property type="entry name" value="SIS domain"/>
    <property type="match status" value="1"/>
</dbReference>
<evidence type="ECO:0000313" key="5">
    <source>
        <dbReference type="EMBL" id="GAA4269679.1"/>
    </source>
</evidence>
<dbReference type="Pfam" id="PF22645">
    <property type="entry name" value="GKRP_SIS_N"/>
    <property type="match status" value="1"/>
</dbReference>
<dbReference type="PROSITE" id="PS01272">
    <property type="entry name" value="GCKR"/>
    <property type="match status" value="1"/>
</dbReference>
<dbReference type="InterPro" id="IPR005488">
    <property type="entry name" value="Etherase_MurQ"/>
</dbReference>
<dbReference type="InterPro" id="IPR040190">
    <property type="entry name" value="MURQ/GCKR"/>
</dbReference>
<dbReference type="InterPro" id="IPR046348">
    <property type="entry name" value="SIS_dom_sf"/>
</dbReference>
<dbReference type="RefSeq" id="WP_139000426.1">
    <property type="nucleotide sequence ID" value="NZ_BAABAV010000001.1"/>
</dbReference>
<evidence type="ECO:0000313" key="6">
    <source>
        <dbReference type="Proteomes" id="UP001500027"/>
    </source>
</evidence>
<dbReference type="PROSITE" id="PS51464">
    <property type="entry name" value="SIS"/>
    <property type="match status" value="1"/>
</dbReference>
<comment type="caution">
    <text evidence="5">The sequence shown here is derived from an EMBL/GenBank/DDBJ whole genome shotgun (WGS) entry which is preliminary data.</text>
</comment>
<feature type="domain" description="SIS" evidence="4">
    <location>
        <begin position="53"/>
        <end position="216"/>
    </location>
</feature>
<feature type="active site" evidence="3">
    <location>
        <position position="112"/>
    </location>
</feature>
<dbReference type="PANTHER" id="PTHR10088">
    <property type="entry name" value="GLUCOKINASE REGULATORY PROTEIN"/>
    <property type="match status" value="1"/>
</dbReference>
<sequence>MSFIKTTEQDSNYNHLEKMSVSELLTSINNEDKTVPRAVEKALPQIEILVKQIVIKLKQGGRLFYIGAGTSGRLGILDASECPPTFGVSHDLVIGLIAGGDTAIRKAVEFAEDSVTQGWKDLEAYNISNEDVVVGIAASGTTPYVVSALETCNENNITTGCITCNKNSPLSQTSKFPVEVVVGPEFVTGSSRMKAGTAQKLVLNMVTTSSMIQIGHVRGNKMVDMQLSNNKLVDRGVKMIMNELNVSETEALKLLNKHNSVRNVIKNYNNETRK</sequence>
<comment type="similarity">
    <text evidence="3">Belongs to the GCKR-like family. MurNAc-6-P etherase subfamily.</text>
</comment>
<reference evidence="6" key="1">
    <citation type="journal article" date="2019" name="Int. J. Syst. Evol. Microbiol.">
        <title>The Global Catalogue of Microorganisms (GCM) 10K type strain sequencing project: providing services to taxonomists for standard genome sequencing and annotation.</title>
        <authorList>
            <consortium name="The Broad Institute Genomics Platform"/>
            <consortium name="The Broad Institute Genome Sequencing Center for Infectious Disease"/>
            <person name="Wu L."/>
            <person name="Ma J."/>
        </authorList>
    </citation>
    <scope>NUCLEOTIDE SEQUENCE [LARGE SCALE GENOMIC DNA]</scope>
    <source>
        <strain evidence="6">JCM 17452</strain>
    </source>
</reference>
<evidence type="ECO:0000256" key="3">
    <source>
        <dbReference type="HAMAP-Rule" id="MF_00068"/>
    </source>
</evidence>
<dbReference type="InterPro" id="IPR001347">
    <property type="entry name" value="SIS_dom"/>
</dbReference>
<comment type="miscellaneous">
    <text evidence="3">A lyase-type mechanism (elimination/hydration) is suggested for the cleavage of the lactyl ether bond of MurNAc 6-phosphate, with the formation of an alpha,beta-unsaturated aldehyde intermediate with (E)-stereochemistry, followed by the syn addition of water to give product.</text>
</comment>
<keyword evidence="6" id="KW-1185">Reference proteome</keyword>
<dbReference type="NCBIfam" id="NF003915">
    <property type="entry name" value="PRK05441.1"/>
    <property type="match status" value="1"/>
</dbReference>
<organism evidence="5 6">
    <name type="scientific">Hyunsoonleella aestuarii</name>
    <dbReference type="NCBI Taxonomy" id="912802"/>
    <lineage>
        <taxon>Bacteria</taxon>
        <taxon>Pseudomonadati</taxon>
        <taxon>Bacteroidota</taxon>
        <taxon>Flavobacteriia</taxon>
        <taxon>Flavobacteriales</taxon>
        <taxon>Flavobacteriaceae</taxon>
    </lineage>
</organism>
<evidence type="ECO:0000256" key="2">
    <source>
        <dbReference type="ARBA" id="ARBA00023277"/>
    </source>
</evidence>
<dbReference type="CDD" id="cd05007">
    <property type="entry name" value="SIS_Etherase"/>
    <property type="match status" value="1"/>
</dbReference>
<proteinExistence type="inferred from homology"/>
<comment type="subunit">
    <text evidence="3">Homodimer.</text>
</comment>
<dbReference type="NCBIfam" id="NF009222">
    <property type="entry name" value="PRK12570.1"/>
    <property type="match status" value="1"/>
</dbReference>
<dbReference type="Gene3D" id="3.40.50.10490">
    <property type="entry name" value="Glucose-6-phosphate isomerase like protein, domain 1"/>
    <property type="match status" value="1"/>
</dbReference>
<name>A0ABP8EBT4_9FLAO</name>